<reference evidence="1 2" key="1">
    <citation type="submission" date="2016-10" db="EMBL/GenBank/DDBJ databases">
        <title>Comparative genome analysis of multiple Pseudomonas spp. focuses on biocontrol and plant growth promoting traits.</title>
        <authorList>
            <person name="Tao X.-Y."/>
            <person name="Taylor C.G."/>
        </authorList>
    </citation>
    <scope>NUCLEOTIDE SEQUENCE [LARGE SCALE GENOMIC DNA]</scope>
    <source>
        <strain evidence="1 2">15D11</strain>
    </source>
</reference>
<evidence type="ECO:0000313" key="1">
    <source>
        <dbReference type="EMBL" id="ROL74797.1"/>
    </source>
</evidence>
<dbReference type="EMBL" id="MOAM01000016">
    <property type="protein sequence ID" value="ROL74797.1"/>
    <property type="molecule type" value="Genomic_DNA"/>
</dbReference>
<accession>A0A423DST6</accession>
<dbReference type="AlphaFoldDB" id="A0A423DST6"/>
<protein>
    <submittedName>
        <fullName evidence="1">Chemotaxis protein CheY</fullName>
    </submittedName>
</protein>
<evidence type="ECO:0000313" key="2">
    <source>
        <dbReference type="Proteomes" id="UP000285286"/>
    </source>
</evidence>
<dbReference type="SUPFAM" id="SSF52172">
    <property type="entry name" value="CheY-like"/>
    <property type="match status" value="1"/>
</dbReference>
<comment type="caution">
    <text evidence="1">The sequence shown here is derived from an EMBL/GenBank/DDBJ whole genome shotgun (WGS) entry which is preliminary data.</text>
</comment>
<sequence length="130" mass="14673">MSNIALRIVIADRQQDQRSKIENMLNRLGYSRVAHLSSFQALQAATRAQGTPFDLLIVNTVLVPSRQFNLLKFCHDNPRIRHALIYEGQRADCSRVSVPVNARIQLCLSPAPDLDSIKRCLHSVDPLFAH</sequence>
<gene>
    <name evidence="1" type="ORF">BHU25_11355</name>
</gene>
<keyword evidence="2" id="KW-1185">Reference proteome</keyword>
<proteinExistence type="predicted"/>
<dbReference type="Proteomes" id="UP000285286">
    <property type="component" value="Unassembled WGS sequence"/>
</dbReference>
<dbReference type="InterPro" id="IPR011006">
    <property type="entry name" value="CheY-like_superfamily"/>
</dbReference>
<organism evidence="1 2">
    <name type="scientific">Pseudomonas vranovensis</name>
    <dbReference type="NCBI Taxonomy" id="321661"/>
    <lineage>
        <taxon>Bacteria</taxon>
        <taxon>Pseudomonadati</taxon>
        <taxon>Pseudomonadota</taxon>
        <taxon>Gammaproteobacteria</taxon>
        <taxon>Pseudomonadales</taxon>
        <taxon>Pseudomonadaceae</taxon>
        <taxon>Pseudomonas</taxon>
    </lineage>
</organism>
<name>A0A423DST6_9PSED</name>